<sequence length="230" mass="25367">MRGSHADKASCMAENAFRSVPIFSSPYLSSRLPNLIASRPDYAIRLGFDQAPRRPGSFVLGTDPSVCDVVLPKLPGISPQHCALAFDAESRLVLDDFSEKGTQVWYDWDSNGDRTDYSWVLSSGASHGFPGTVQRIVVDIQGVRFQVVVDDHSADWDGYEASVDAFCQEPSWVDGLTLGWDRVSLAPVAPLFAAAPLFQHIYVKSIGEDPVGEFYLWNLARPWEPMVKAA</sequence>
<dbReference type="EMBL" id="KL648097">
    <property type="protein sequence ID" value="KEY72179.1"/>
    <property type="molecule type" value="Genomic_DNA"/>
</dbReference>
<dbReference type="SUPFAM" id="SSF49879">
    <property type="entry name" value="SMAD/FHA domain"/>
    <property type="match status" value="1"/>
</dbReference>
<dbReference type="HOGENOM" id="CLU_064975_0_0_1"/>
<dbReference type="Pfam" id="PF00498">
    <property type="entry name" value="FHA"/>
    <property type="match status" value="1"/>
</dbReference>
<dbReference type="Gene3D" id="2.60.200.20">
    <property type="match status" value="1"/>
</dbReference>
<gene>
    <name evidence="2" type="ORF">S7711_00187</name>
</gene>
<dbReference type="InterPro" id="IPR000253">
    <property type="entry name" value="FHA_dom"/>
</dbReference>
<dbReference type="InterPro" id="IPR008984">
    <property type="entry name" value="SMAD_FHA_dom_sf"/>
</dbReference>
<dbReference type="AlphaFoldDB" id="A0A084B3Q0"/>
<evidence type="ECO:0000259" key="1">
    <source>
        <dbReference type="PROSITE" id="PS50006"/>
    </source>
</evidence>
<name>A0A084B3Q0_STACB</name>
<reference evidence="2 3" key="1">
    <citation type="journal article" date="2014" name="BMC Genomics">
        <title>Comparative genome sequencing reveals chemotype-specific gene clusters in the toxigenic black mold Stachybotrys.</title>
        <authorList>
            <person name="Semeiks J."/>
            <person name="Borek D."/>
            <person name="Otwinowski Z."/>
            <person name="Grishin N.V."/>
        </authorList>
    </citation>
    <scope>NUCLEOTIDE SEQUENCE [LARGE SCALE GENOMIC DNA]</scope>
    <source>
        <strain evidence="3">CBS 109288 / IBT 7711</strain>
    </source>
</reference>
<proteinExistence type="predicted"/>
<accession>A0A084B3Q0</accession>
<evidence type="ECO:0000313" key="3">
    <source>
        <dbReference type="Proteomes" id="UP000028045"/>
    </source>
</evidence>
<protein>
    <recommendedName>
        <fullName evidence="1">FHA domain-containing protein</fullName>
    </recommendedName>
</protein>
<keyword evidence="3" id="KW-1185">Reference proteome</keyword>
<dbReference type="PROSITE" id="PS50006">
    <property type="entry name" value="FHA_DOMAIN"/>
    <property type="match status" value="1"/>
</dbReference>
<organism evidence="2 3">
    <name type="scientific">Stachybotrys chartarum (strain CBS 109288 / IBT 7711)</name>
    <name type="common">Toxic black mold</name>
    <name type="synonym">Stilbospora chartarum</name>
    <dbReference type="NCBI Taxonomy" id="1280523"/>
    <lineage>
        <taxon>Eukaryota</taxon>
        <taxon>Fungi</taxon>
        <taxon>Dikarya</taxon>
        <taxon>Ascomycota</taxon>
        <taxon>Pezizomycotina</taxon>
        <taxon>Sordariomycetes</taxon>
        <taxon>Hypocreomycetidae</taxon>
        <taxon>Hypocreales</taxon>
        <taxon>Stachybotryaceae</taxon>
        <taxon>Stachybotrys</taxon>
    </lineage>
</organism>
<dbReference type="Proteomes" id="UP000028045">
    <property type="component" value="Unassembled WGS sequence"/>
</dbReference>
<dbReference type="OrthoDB" id="10252171at2759"/>
<feature type="domain" description="FHA" evidence="1">
    <location>
        <begin position="58"/>
        <end position="104"/>
    </location>
</feature>
<evidence type="ECO:0000313" key="2">
    <source>
        <dbReference type="EMBL" id="KEY72179.1"/>
    </source>
</evidence>